<organism evidence="5 6">
    <name type="scientific">Candidatus Accumulibacter aalborgensis</name>
    <dbReference type="NCBI Taxonomy" id="1860102"/>
    <lineage>
        <taxon>Bacteria</taxon>
        <taxon>Pseudomonadati</taxon>
        <taxon>Pseudomonadota</taxon>
        <taxon>Betaproteobacteria</taxon>
        <taxon>Candidatus Accumulibacter</taxon>
    </lineage>
</organism>
<dbReference type="Pfam" id="PF01420">
    <property type="entry name" value="Methylase_S"/>
    <property type="match status" value="2"/>
</dbReference>
<evidence type="ECO:0000259" key="4">
    <source>
        <dbReference type="Pfam" id="PF01420"/>
    </source>
</evidence>
<dbReference type="SUPFAM" id="SSF116734">
    <property type="entry name" value="DNA methylase specificity domain"/>
    <property type="match status" value="2"/>
</dbReference>
<evidence type="ECO:0000256" key="3">
    <source>
        <dbReference type="ARBA" id="ARBA00023125"/>
    </source>
</evidence>
<keyword evidence="6" id="KW-1185">Reference proteome</keyword>
<dbReference type="InterPro" id="IPR052021">
    <property type="entry name" value="Type-I_RS_S_subunit"/>
</dbReference>
<keyword evidence="3" id="KW-0238">DNA-binding</keyword>
<dbReference type="Proteomes" id="UP000199169">
    <property type="component" value="Unassembled WGS sequence"/>
</dbReference>
<keyword evidence="2" id="KW-0680">Restriction system</keyword>
<comment type="similarity">
    <text evidence="1">Belongs to the type-I restriction system S methylase family.</text>
</comment>
<dbReference type="AlphaFoldDB" id="A0A1A8XR64"/>
<dbReference type="PANTHER" id="PTHR30408:SF12">
    <property type="entry name" value="TYPE I RESTRICTION ENZYME MJAVIII SPECIFICITY SUBUNIT"/>
    <property type="match status" value="1"/>
</dbReference>
<dbReference type="CDD" id="cd17256">
    <property type="entry name" value="RMtype1_S_EcoJA65PI-TRD1-CR1_like"/>
    <property type="match status" value="1"/>
</dbReference>
<proteinExistence type="inferred from homology"/>
<dbReference type="PANTHER" id="PTHR30408">
    <property type="entry name" value="TYPE-1 RESTRICTION ENZYME ECOKI SPECIFICITY PROTEIN"/>
    <property type="match status" value="1"/>
</dbReference>
<dbReference type="STRING" id="1860102.ACCAA_400015"/>
<dbReference type="GO" id="GO:0009307">
    <property type="term" value="P:DNA restriction-modification system"/>
    <property type="evidence" value="ECO:0007669"/>
    <property type="project" value="UniProtKB-KW"/>
</dbReference>
<accession>A0A1A8XR64</accession>
<evidence type="ECO:0000256" key="2">
    <source>
        <dbReference type="ARBA" id="ARBA00022747"/>
    </source>
</evidence>
<evidence type="ECO:0000256" key="1">
    <source>
        <dbReference type="ARBA" id="ARBA00010923"/>
    </source>
</evidence>
<evidence type="ECO:0000313" key="5">
    <source>
        <dbReference type="EMBL" id="SBT07136.1"/>
    </source>
</evidence>
<sequence>MAAPLTINGQKTFPTPWQERILKRGFEVVLGKMLQPEQGKPDETEEPYVRSANVQWEGVDVSDIKTMWFAPREKKELLLRVGDLLVNEGGDVGRCAIWTGGLDECYFQNAVNRVRPRQNASARFLYYWLYNIKHAGFIDAIVSRTTIAHLTAEKLEAIPWADAPPMEQQRIAAYLDASCAAIDAAVAAKRRQLETLDALRKSIIHAFFADHSGAISERVKDVAAKITSGVTPDGGSAGYLDSGIPLIRSQNVHFDGLRLDDVACISAETHARMNGSQVKPRDVLLNITGASIGRCTFVPDGFGEGNVNQHVCVIRPGPCADHRFLAAFLSSPMGQDQILSTFTGASRQGLSHSDLGLIRIPFPKVSVQREIVAKIEHHDLKQRSLFGCIEIQIATLTAYRKSLIHECVTGQRRITEADINRVEGHG</sequence>
<protein>
    <recommendedName>
        <fullName evidence="4">Type I restriction modification DNA specificity domain-containing protein</fullName>
    </recommendedName>
</protein>
<dbReference type="GO" id="GO:0003677">
    <property type="term" value="F:DNA binding"/>
    <property type="evidence" value="ECO:0007669"/>
    <property type="project" value="UniProtKB-KW"/>
</dbReference>
<dbReference type="InterPro" id="IPR000055">
    <property type="entry name" value="Restrct_endonuc_typeI_TRD"/>
</dbReference>
<feature type="domain" description="Type I restriction modification DNA specificity" evidence="4">
    <location>
        <begin position="17"/>
        <end position="180"/>
    </location>
</feature>
<feature type="domain" description="Type I restriction modification DNA specificity" evidence="4">
    <location>
        <begin position="282"/>
        <end position="380"/>
    </location>
</feature>
<dbReference type="Gene3D" id="3.90.220.20">
    <property type="entry name" value="DNA methylase specificity domains"/>
    <property type="match status" value="2"/>
</dbReference>
<dbReference type="RefSeq" id="WP_186407535.1">
    <property type="nucleotide sequence ID" value="NZ_FLQX01000117.1"/>
</dbReference>
<reference evidence="5 6" key="1">
    <citation type="submission" date="2016-06" db="EMBL/GenBank/DDBJ databases">
        <authorList>
            <person name="Kjaerup R.B."/>
            <person name="Dalgaard T.S."/>
            <person name="Juul-Madsen H.R."/>
        </authorList>
    </citation>
    <scope>NUCLEOTIDE SEQUENCE [LARGE SCALE GENOMIC DNA]</scope>
    <source>
        <strain evidence="5">3</strain>
    </source>
</reference>
<name>A0A1A8XR64_9PROT</name>
<evidence type="ECO:0000313" key="6">
    <source>
        <dbReference type="Proteomes" id="UP000199169"/>
    </source>
</evidence>
<gene>
    <name evidence="5" type="ORF">ACCAA_400015</name>
</gene>
<dbReference type="EMBL" id="FLQX01000117">
    <property type="protein sequence ID" value="SBT07136.1"/>
    <property type="molecule type" value="Genomic_DNA"/>
</dbReference>
<dbReference type="InterPro" id="IPR044946">
    <property type="entry name" value="Restrct_endonuc_typeI_TRD_sf"/>
</dbReference>